<keyword evidence="2" id="KW-1185">Reference proteome</keyword>
<proteinExistence type="predicted"/>
<dbReference type="Proteomes" id="UP001234178">
    <property type="component" value="Unassembled WGS sequence"/>
</dbReference>
<evidence type="ECO:0000313" key="2">
    <source>
        <dbReference type="Proteomes" id="UP001234178"/>
    </source>
</evidence>
<evidence type="ECO:0000313" key="1">
    <source>
        <dbReference type="EMBL" id="KAK4006601.1"/>
    </source>
</evidence>
<name>A0ABQ9Z120_9CRUS</name>
<protein>
    <submittedName>
        <fullName evidence="1">Uncharacterized protein</fullName>
    </submittedName>
</protein>
<reference evidence="1 2" key="1">
    <citation type="journal article" date="2023" name="Nucleic Acids Res.">
        <title>The hologenome of Daphnia magna reveals possible DNA methylation and microbiome-mediated evolution of the host genome.</title>
        <authorList>
            <person name="Chaturvedi A."/>
            <person name="Li X."/>
            <person name="Dhandapani V."/>
            <person name="Marshall H."/>
            <person name="Kissane S."/>
            <person name="Cuenca-Cambronero M."/>
            <person name="Asole G."/>
            <person name="Calvet F."/>
            <person name="Ruiz-Romero M."/>
            <person name="Marangio P."/>
            <person name="Guigo R."/>
            <person name="Rago D."/>
            <person name="Mirbahai L."/>
            <person name="Eastwood N."/>
            <person name="Colbourne J.K."/>
            <person name="Zhou J."/>
            <person name="Mallon E."/>
            <person name="Orsini L."/>
        </authorList>
    </citation>
    <scope>NUCLEOTIDE SEQUENCE [LARGE SCALE GENOMIC DNA]</scope>
    <source>
        <strain evidence="1">LRV0_1</strain>
    </source>
</reference>
<accession>A0ABQ9Z120</accession>
<sequence>MEGFNIVYKEKELVIAVKNNKEKAKMIESDSDTDNEKRREEDFMDYWYSAPTPKFNPNTSEPKCSNCAIKTYLTFSAAKADAVRRKIIDAPREEIRRCIIEKLGSSAWDYHTKAEFLNQGYKGKIA</sequence>
<dbReference type="EMBL" id="JAOYFB010000002">
    <property type="protein sequence ID" value="KAK4006601.1"/>
    <property type="molecule type" value="Genomic_DNA"/>
</dbReference>
<organism evidence="1 2">
    <name type="scientific">Daphnia magna</name>
    <dbReference type="NCBI Taxonomy" id="35525"/>
    <lineage>
        <taxon>Eukaryota</taxon>
        <taxon>Metazoa</taxon>
        <taxon>Ecdysozoa</taxon>
        <taxon>Arthropoda</taxon>
        <taxon>Crustacea</taxon>
        <taxon>Branchiopoda</taxon>
        <taxon>Diplostraca</taxon>
        <taxon>Cladocera</taxon>
        <taxon>Anomopoda</taxon>
        <taxon>Daphniidae</taxon>
        <taxon>Daphnia</taxon>
    </lineage>
</organism>
<gene>
    <name evidence="1" type="ORF">OUZ56_011758</name>
</gene>
<comment type="caution">
    <text evidence="1">The sequence shown here is derived from an EMBL/GenBank/DDBJ whole genome shotgun (WGS) entry which is preliminary data.</text>
</comment>